<keyword evidence="1" id="KW-0812">Transmembrane</keyword>
<comment type="caution">
    <text evidence="2">The sequence shown here is derived from an EMBL/GenBank/DDBJ whole genome shotgun (WGS) entry which is preliminary data.</text>
</comment>
<dbReference type="RefSeq" id="WP_146565734.1">
    <property type="nucleotide sequence ID" value="NZ_VOHL01000001.1"/>
</dbReference>
<evidence type="ECO:0000313" key="3">
    <source>
        <dbReference type="Proteomes" id="UP000317430"/>
    </source>
</evidence>
<proteinExistence type="predicted"/>
<evidence type="ECO:0000313" key="2">
    <source>
        <dbReference type="EMBL" id="TWS98804.1"/>
    </source>
</evidence>
<feature type="transmembrane region" description="Helical" evidence="1">
    <location>
        <begin position="21"/>
        <end position="38"/>
    </location>
</feature>
<reference evidence="2 3" key="1">
    <citation type="submission" date="2019-08" db="EMBL/GenBank/DDBJ databases">
        <authorList>
            <person name="Lei W."/>
        </authorList>
    </citation>
    <scope>NUCLEOTIDE SEQUENCE [LARGE SCALE GENOMIC DNA]</scope>
    <source>
        <strain evidence="2 3">CCUG 66496</strain>
    </source>
</reference>
<organism evidence="2 3">
    <name type="scientific">Streptococcus cuniculipharyngis</name>
    <dbReference type="NCBI Taxonomy" id="1562651"/>
    <lineage>
        <taxon>Bacteria</taxon>
        <taxon>Bacillati</taxon>
        <taxon>Bacillota</taxon>
        <taxon>Bacilli</taxon>
        <taxon>Lactobacillales</taxon>
        <taxon>Streptococcaceae</taxon>
        <taxon>Streptococcus</taxon>
    </lineage>
</organism>
<name>A0A5C5SDF8_9STRE</name>
<protein>
    <recommendedName>
        <fullName evidence="4">Bacteriocin class II with double-glycine leader peptide</fullName>
    </recommendedName>
</protein>
<sequence>MYYNLEESQLIHISAGNSKNNCVWGVMAAAGGGFIAGVAVSGPLGVFGGAMAGAGAAVALCK</sequence>
<gene>
    <name evidence="2" type="ORF">FRX57_00910</name>
</gene>
<evidence type="ECO:0008006" key="4">
    <source>
        <dbReference type="Google" id="ProtNLM"/>
    </source>
</evidence>
<keyword evidence="3" id="KW-1185">Reference proteome</keyword>
<dbReference type="AlphaFoldDB" id="A0A5C5SDF8"/>
<feature type="transmembrane region" description="Helical" evidence="1">
    <location>
        <begin position="44"/>
        <end position="61"/>
    </location>
</feature>
<accession>A0A5C5SDF8</accession>
<evidence type="ECO:0000256" key="1">
    <source>
        <dbReference type="SAM" id="Phobius"/>
    </source>
</evidence>
<keyword evidence="1" id="KW-1133">Transmembrane helix</keyword>
<dbReference type="Proteomes" id="UP000317430">
    <property type="component" value="Unassembled WGS sequence"/>
</dbReference>
<keyword evidence="1" id="KW-0472">Membrane</keyword>
<dbReference type="EMBL" id="VOHL01000001">
    <property type="protein sequence ID" value="TWS98804.1"/>
    <property type="molecule type" value="Genomic_DNA"/>
</dbReference>